<name>A0ABT2UI54_9BACL</name>
<accession>A0ABT2UI54</accession>
<feature type="non-terminal residue" evidence="1">
    <location>
        <position position="1"/>
    </location>
</feature>
<gene>
    <name evidence="1" type="ORF">OB236_17005</name>
</gene>
<evidence type="ECO:0000313" key="2">
    <source>
        <dbReference type="Proteomes" id="UP001652445"/>
    </source>
</evidence>
<proteinExistence type="predicted"/>
<organism evidence="1 2">
    <name type="scientific">Paenibacillus baimaensis</name>
    <dbReference type="NCBI Taxonomy" id="2982185"/>
    <lineage>
        <taxon>Bacteria</taxon>
        <taxon>Bacillati</taxon>
        <taxon>Bacillota</taxon>
        <taxon>Bacilli</taxon>
        <taxon>Bacillales</taxon>
        <taxon>Paenibacillaceae</taxon>
        <taxon>Paenibacillus</taxon>
    </lineage>
</organism>
<reference evidence="1 2" key="1">
    <citation type="submission" date="2022-09" db="EMBL/GenBank/DDBJ databases">
        <authorList>
            <person name="Han X.L."/>
            <person name="Wang Q."/>
            <person name="Lu T."/>
        </authorList>
    </citation>
    <scope>NUCLEOTIDE SEQUENCE [LARGE SCALE GENOMIC DNA]</scope>
    <source>
        <strain evidence="1 2">WQ 127069</strain>
    </source>
</reference>
<dbReference type="EMBL" id="JAOQIO010000068">
    <property type="protein sequence ID" value="MCU6793806.1"/>
    <property type="molecule type" value="Genomic_DNA"/>
</dbReference>
<dbReference type="RefSeq" id="WP_262685038.1">
    <property type="nucleotide sequence ID" value="NZ_JAOQIO010000068.1"/>
</dbReference>
<keyword evidence="2" id="KW-1185">Reference proteome</keyword>
<sequence>NSLSIALMPVPRMHLEVPQHRLPVVEWPAVSLQLYFLHEKFSHHLWYGSPRLIFNKMPVTSIKKSSPLASCVKVNNLHYVI</sequence>
<protein>
    <submittedName>
        <fullName evidence="1">Uncharacterized protein</fullName>
    </submittedName>
</protein>
<comment type="caution">
    <text evidence="1">The sequence shown here is derived from an EMBL/GenBank/DDBJ whole genome shotgun (WGS) entry which is preliminary data.</text>
</comment>
<dbReference type="Proteomes" id="UP001652445">
    <property type="component" value="Unassembled WGS sequence"/>
</dbReference>
<evidence type="ECO:0000313" key="1">
    <source>
        <dbReference type="EMBL" id="MCU6793806.1"/>
    </source>
</evidence>